<dbReference type="GeneID" id="19134931"/>
<protein>
    <recommendedName>
        <fullName evidence="3">Lipoprotein</fullName>
    </recommendedName>
</protein>
<accession>M2SEW3</accession>
<reference evidence="2" key="2">
    <citation type="journal article" date="2013" name="PLoS Genet.">
        <title>Comparative genome structure, secondary metabolite, and effector coding capacity across Cochliobolus pathogens.</title>
        <authorList>
            <person name="Condon B.J."/>
            <person name="Leng Y."/>
            <person name="Wu D."/>
            <person name="Bushley K.E."/>
            <person name="Ohm R.A."/>
            <person name="Otillar R."/>
            <person name="Martin J."/>
            <person name="Schackwitz W."/>
            <person name="Grimwood J."/>
            <person name="MohdZainudin N."/>
            <person name="Xue C."/>
            <person name="Wang R."/>
            <person name="Manning V.A."/>
            <person name="Dhillon B."/>
            <person name="Tu Z.J."/>
            <person name="Steffenson B.J."/>
            <person name="Salamov A."/>
            <person name="Sun H."/>
            <person name="Lowry S."/>
            <person name="LaButti K."/>
            <person name="Han J."/>
            <person name="Copeland A."/>
            <person name="Lindquist E."/>
            <person name="Barry K."/>
            <person name="Schmutz J."/>
            <person name="Baker S.E."/>
            <person name="Ciuffetti L.M."/>
            <person name="Grigoriev I.V."/>
            <person name="Zhong S."/>
            <person name="Turgeon B.G."/>
        </authorList>
    </citation>
    <scope>NUCLEOTIDE SEQUENCE [LARGE SCALE GENOMIC DNA]</scope>
    <source>
        <strain evidence="2">ND90Pr / ATCC 201652</strain>
    </source>
</reference>
<evidence type="ECO:0008006" key="3">
    <source>
        <dbReference type="Google" id="ProtNLM"/>
    </source>
</evidence>
<gene>
    <name evidence="1" type="ORF">COCSADRAFT_238259</name>
</gene>
<dbReference type="Proteomes" id="UP000016934">
    <property type="component" value="Unassembled WGS sequence"/>
</dbReference>
<keyword evidence="2" id="KW-1185">Reference proteome</keyword>
<evidence type="ECO:0000313" key="1">
    <source>
        <dbReference type="EMBL" id="EMD61000.1"/>
    </source>
</evidence>
<dbReference type="EMBL" id="KB445649">
    <property type="protein sequence ID" value="EMD61000.1"/>
    <property type="molecule type" value="Genomic_DNA"/>
</dbReference>
<evidence type="ECO:0000313" key="2">
    <source>
        <dbReference type="Proteomes" id="UP000016934"/>
    </source>
</evidence>
<reference evidence="1 2" key="1">
    <citation type="journal article" date="2012" name="PLoS Pathog.">
        <title>Diverse lifestyles and strategies of plant pathogenesis encoded in the genomes of eighteen Dothideomycetes fungi.</title>
        <authorList>
            <person name="Ohm R.A."/>
            <person name="Feau N."/>
            <person name="Henrissat B."/>
            <person name="Schoch C.L."/>
            <person name="Horwitz B.A."/>
            <person name="Barry K.W."/>
            <person name="Condon B.J."/>
            <person name="Copeland A.C."/>
            <person name="Dhillon B."/>
            <person name="Glaser F."/>
            <person name="Hesse C.N."/>
            <person name="Kosti I."/>
            <person name="LaButti K."/>
            <person name="Lindquist E.A."/>
            <person name="Lucas S."/>
            <person name="Salamov A.A."/>
            <person name="Bradshaw R.E."/>
            <person name="Ciuffetti L."/>
            <person name="Hamelin R.C."/>
            <person name="Kema G.H.J."/>
            <person name="Lawrence C."/>
            <person name="Scott J.A."/>
            <person name="Spatafora J.W."/>
            <person name="Turgeon B.G."/>
            <person name="de Wit P.J.G.M."/>
            <person name="Zhong S."/>
            <person name="Goodwin S.B."/>
            <person name="Grigoriev I.V."/>
        </authorList>
    </citation>
    <scope>NUCLEOTIDE SEQUENCE [LARGE SCALE GENOMIC DNA]</scope>
    <source>
        <strain evidence="2">ND90Pr / ATCC 201652</strain>
    </source>
</reference>
<dbReference type="AlphaFoldDB" id="M2SEW3"/>
<dbReference type="PROSITE" id="PS51257">
    <property type="entry name" value="PROKAR_LIPOPROTEIN"/>
    <property type="match status" value="1"/>
</dbReference>
<sequence>MGETQRNWSVWSFFLMVVMGGCSIQPVHDYVLQTGKSHIEMVCTYYSEGLRDAYAMAFYGIPDPKTCARSPITATFGIAKTSMPTASPLQSIQGGPF</sequence>
<name>M2SEW3_COCSN</name>
<organism evidence="1 2">
    <name type="scientific">Cochliobolus sativus (strain ND90Pr / ATCC 201652)</name>
    <name type="common">Common root rot and spot blotch fungus</name>
    <name type="synonym">Bipolaris sorokiniana</name>
    <dbReference type="NCBI Taxonomy" id="665912"/>
    <lineage>
        <taxon>Eukaryota</taxon>
        <taxon>Fungi</taxon>
        <taxon>Dikarya</taxon>
        <taxon>Ascomycota</taxon>
        <taxon>Pezizomycotina</taxon>
        <taxon>Dothideomycetes</taxon>
        <taxon>Pleosporomycetidae</taxon>
        <taxon>Pleosporales</taxon>
        <taxon>Pleosporineae</taxon>
        <taxon>Pleosporaceae</taxon>
        <taxon>Bipolaris</taxon>
    </lineage>
</organism>
<dbReference type="KEGG" id="bsc:COCSADRAFT_238259"/>
<dbReference type="HOGENOM" id="CLU_2346533_0_0_1"/>
<proteinExistence type="predicted"/>
<dbReference type="RefSeq" id="XP_007703351.1">
    <property type="nucleotide sequence ID" value="XM_007705161.1"/>
</dbReference>